<evidence type="ECO:0000259" key="2">
    <source>
        <dbReference type="PROSITE" id="PS50943"/>
    </source>
</evidence>
<name>A0A6N4WCT1_9MYCO</name>
<evidence type="ECO:0000256" key="1">
    <source>
        <dbReference type="ARBA" id="ARBA00023125"/>
    </source>
</evidence>
<dbReference type="SUPFAM" id="SSF47413">
    <property type="entry name" value="lambda repressor-like DNA-binding domains"/>
    <property type="match status" value="1"/>
</dbReference>
<accession>A0A6N4WCT1</accession>
<keyword evidence="1" id="KW-0238">DNA-binding</keyword>
<sequence length="176" mass="19252">MADVLRAVRLERAMTLEALAELTGLTKSYLSKVERRQSVPSIAAAMKIARALDVDVAQLFSDDPEAQAITVERAVGQHQRGHRPIAADMLGKAMSPFVLYPGTEFAEHSHPNHPGQEFVFVHSGTVDLNYDGQTIQLGTGDCAYFDAAATHRFRRVGLPPAVVLVVAYNDNRLSPR</sequence>
<dbReference type="GO" id="GO:0003700">
    <property type="term" value="F:DNA-binding transcription factor activity"/>
    <property type="evidence" value="ECO:0007669"/>
    <property type="project" value="TreeGrafter"/>
</dbReference>
<dbReference type="CDD" id="cd00093">
    <property type="entry name" value="HTH_XRE"/>
    <property type="match status" value="1"/>
</dbReference>
<dbReference type="PANTHER" id="PTHR46797:SF1">
    <property type="entry name" value="METHYLPHOSPHONATE SYNTHASE"/>
    <property type="match status" value="1"/>
</dbReference>
<organism evidence="3 4">
    <name type="scientific">Mycolicibacterium anyangense</name>
    <dbReference type="NCBI Taxonomy" id="1431246"/>
    <lineage>
        <taxon>Bacteria</taxon>
        <taxon>Bacillati</taxon>
        <taxon>Actinomycetota</taxon>
        <taxon>Actinomycetes</taxon>
        <taxon>Mycobacteriales</taxon>
        <taxon>Mycobacteriaceae</taxon>
        <taxon>Mycolicibacterium</taxon>
    </lineage>
</organism>
<dbReference type="InterPro" id="IPR014710">
    <property type="entry name" value="RmlC-like_jellyroll"/>
</dbReference>
<dbReference type="RefSeq" id="WP_163805254.1">
    <property type="nucleotide sequence ID" value="NZ_AP022620.1"/>
</dbReference>
<dbReference type="InterPro" id="IPR050807">
    <property type="entry name" value="TransReg_Diox_bact_type"/>
</dbReference>
<dbReference type="PROSITE" id="PS50943">
    <property type="entry name" value="HTH_CROC1"/>
    <property type="match status" value="1"/>
</dbReference>
<dbReference type="GO" id="GO:0003677">
    <property type="term" value="F:DNA binding"/>
    <property type="evidence" value="ECO:0007669"/>
    <property type="project" value="UniProtKB-KW"/>
</dbReference>
<dbReference type="InterPro" id="IPR013096">
    <property type="entry name" value="Cupin_2"/>
</dbReference>
<dbReference type="CDD" id="cd02209">
    <property type="entry name" value="cupin_XRE_C"/>
    <property type="match status" value="1"/>
</dbReference>
<proteinExistence type="predicted"/>
<dbReference type="InterPro" id="IPR011051">
    <property type="entry name" value="RmlC_Cupin_sf"/>
</dbReference>
<dbReference type="Pfam" id="PF07883">
    <property type="entry name" value="Cupin_2"/>
    <property type="match status" value="1"/>
</dbReference>
<dbReference type="SUPFAM" id="SSF51182">
    <property type="entry name" value="RmlC-like cupins"/>
    <property type="match status" value="1"/>
</dbReference>
<dbReference type="InterPro" id="IPR001387">
    <property type="entry name" value="Cro/C1-type_HTH"/>
</dbReference>
<protein>
    <submittedName>
        <fullName evidence="3">Putative transcription regulator protein</fullName>
    </submittedName>
</protein>
<dbReference type="Gene3D" id="2.60.120.10">
    <property type="entry name" value="Jelly Rolls"/>
    <property type="match status" value="1"/>
</dbReference>
<dbReference type="PANTHER" id="PTHR46797">
    <property type="entry name" value="HTH-TYPE TRANSCRIPTIONAL REGULATOR"/>
    <property type="match status" value="1"/>
</dbReference>
<dbReference type="Gene3D" id="1.10.260.40">
    <property type="entry name" value="lambda repressor-like DNA-binding domains"/>
    <property type="match status" value="1"/>
</dbReference>
<dbReference type="GO" id="GO:0005829">
    <property type="term" value="C:cytosol"/>
    <property type="evidence" value="ECO:0007669"/>
    <property type="project" value="TreeGrafter"/>
</dbReference>
<reference evidence="3 4" key="1">
    <citation type="journal article" date="2019" name="Emerg. Microbes Infect.">
        <title>Comprehensive subspecies identification of 175 nontuberculous mycobacteria species based on 7547 genomic profiles.</title>
        <authorList>
            <person name="Matsumoto Y."/>
            <person name="Kinjo T."/>
            <person name="Motooka D."/>
            <person name="Nabeya D."/>
            <person name="Jung N."/>
            <person name="Uechi K."/>
            <person name="Horii T."/>
            <person name="Iida T."/>
            <person name="Fujita J."/>
            <person name="Nakamura S."/>
        </authorList>
    </citation>
    <scope>NUCLEOTIDE SEQUENCE [LARGE SCALE GENOMIC DNA]</scope>
    <source>
        <strain evidence="3 4">JCM 30275</strain>
    </source>
</reference>
<dbReference type="EMBL" id="AP022620">
    <property type="protein sequence ID" value="BBZ78027.1"/>
    <property type="molecule type" value="Genomic_DNA"/>
</dbReference>
<dbReference type="AlphaFoldDB" id="A0A6N4WCT1"/>
<dbReference type="KEGG" id="many:MANY_33640"/>
<dbReference type="Proteomes" id="UP000467249">
    <property type="component" value="Chromosome"/>
</dbReference>
<feature type="domain" description="HTH cro/C1-type" evidence="2">
    <location>
        <begin position="5"/>
        <end position="59"/>
    </location>
</feature>
<keyword evidence="4" id="KW-1185">Reference proteome</keyword>
<gene>
    <name evidence="3" type="ORF">MANY_33640</name>
</gene>
<dbReference type="SMART" id="SM00530">
    <property type="entry name" value="HTH_XRE"/>
    <property type="match status" value="1"/>
</dbReference>
<dbReference type="Pfam" id="PF01381">
    <property type="entry name" value="HTH_3"/>
    <property type="match status" value="1"/>
</dbReference>
<dbReference type="InterPro" id="IPR010982">
    <property type="entry name" value="Lambda_DNA-bd_dom_sf"/>
</dbReference>
<evidence type="ECO:0000313" key="3">
    <source>
        <dbReference type="EMBL" id="BBZ78027.1"/>
    </source>
</evidence>
<evidence type="ECO:0000313" key="4">
    <source>
        <dbReference type="Proteomes" id="UP000467249"/>
    </source>
</evidence>